<evidence type="ECO:0000256" key="1">
    <source>
        <dbReference type="SAM" id="MobiDB-lite"/>
    </source>
</evidence>
<dbReference type="EMBL" id="HBUF01368970">
    <property type="protein sequence ID" value="CAG6725111.1"/>
    <property type="molecule type" value="Transcribed_RNA"/>
</dbReference>
<dbReference type="InterPro" id="IPR043502">
    <property type="entry name" value="DNA/RNA_pol_sf"/>
</dbReference>
<dbReference type="PANTHER" id="PTHR47027">
    <property type="entry name" value="REVERSE TRANSCRIPTASE DOMAIN-CONTAINING PROTEIN"/>
    <property type="match status" value="1"/>
</dbReference>
<dbReference type="AlphaFoldDB" id="A0A8D9DMA0"/>
<feature type="compositionally biased region" description="Polar residues" evidence="1">
    <location>
        <begin position="114"/>
        <end position="136"/>
    </location>
</feature>
<dbReference type="SUPFAM" id="SSF56672">
    <property type="entry name" value="DNA/RNA polymerases"/>
    <property type="match status" value="1"/>
</dbReference>
<feature type="region of interest" description="Disordered" evidence="1">
    <location>
        <begin position="114"/>
        <end position="151"/>
    </location>
</feature>
<dbReference type="GO" id="GO:0071897">
    <property type="term" value="P:DNA biosynthetic process"/>
    <property type="evidence" value="ECO:0007669"/>
    <property type="project" value="UniProtKB-ARBA"/>
</dbReference>
<dbReference type="InterPro" id="IPR043128">
    <property type="entry name" value="Rev_trsase/Diguanyl_cyclase"/>
</dbReference>
<dbReference type="InterPro" id="IPR000477">
    <property type="entry name" value="RT_dom"/>
</dbReference>
<sequence>MRVKGVTEKYVRLVKEMYKDVKTEIRSSVGMTEGFEVRVGLHQGSVISPYLFDMVMDVMTDEIRGEAPWTMLFADDIVLCEFTAEALELKLENWRNALEQRGLRISRTKTEYLTTNQDGRTESQASRPTTSCSGQVQVPGLSIGEEWGPGM</sequence>
<dbReference type="PROSITE" id="PS50878">
    <property type="entry name" value="RT_POL"/>
    <property type="match status" value="1"/>
</dbReference>
<feature type="domain" description="Reverse transcriptase" evidence="2">
    <location>
        <begin position="1"/>
        <end position="143"/>
    </location>
</feature>
<accession>A0A8D9DMA0</accession>
<proteinExistence type="predicted"/>
<dbReference type="Gene3D" id="3.30.70.270">
    <property type="match status" value="1"/>
</dbReference>
<reference evidence="3" key="1">
    <citation type="submission" date="2021-05" db="EMBL/GenBank/DDBJ databases">
        <authorList>
            <person name="Alioto T."/>
            <person name="Alioto T."/>
            <person name="Gomez Garrido J."/>
        </authorList>
    </citation>
    <scope>NUCLEOTIDE SEQUENCE</scope>
</reference>
<organism evidence="3">
    <name type="scientific">Cacopsylla melanoneura</name>
    <dbReference type="NCBI Taxonomy" id="428564"/>
    <lineage>
        <taxon>Eukaryota</taxon>
        <taxon>Metazoa</taxon>
        <taxon>Ecdysozoa</taxon>
        <taxon>Arthropoda</taxon>
        <taxon>Hexapoda</taxon>
        <taxon>Insecta</taxon>
        <taxon>Pterygota</taxon>
        <taxon>Neoptera</taxon>
        <taxon>Paraneoptera</taxon>
        <taxon>Hemiptera</taxon>
        <taxon>Sternorrhyncha</taxon>
        <taxon>Psylloidea</taxon>
        <taxon>Psyllidae</taxon>
        <taxon>Psyllinae</taxon>
        <taxon>Cacopsylla</taxon>
    </lineage>
</organism>
<evidence type="ECO:0000259" key="2">
    <source>
        <dbReference type="PROSITE" id="PS50878"/>
    </source>
</evidence>
<evidence type="ECO:0000313" key="3">
    <source>
        <dbReference type="EMBL" id="CAG6725111.1"/>
    </source>
</evidence>
<name>A0A8D9DMA0_9HEMI</name>
<dbReference type="Pfam" id="PF00078">
    <property type="entry name" value="RVT_1"/>
    <property type="match status" value="1"/>
</dbReference>
<dbReference type="PANTHER" id="PTHR47027:SF28">
    <property type="entry name" value="ENDONUCLEASE-REVERSE TRANSCRIPTASE"/>
    <property type="match status" value="1"/>
</dbReference>
<protein>
    <recommendedName>
        <fullName evidence="2">Reverse transcriptase domain-containing protein</fullName>
    </recommendedName>
</protein>